<accession>A0A1V0A261</accession>
<sequence length="164" mass="16997">MPPTELPAIIAPTAAARRDVPSWSARYAAATPAKPAMATPCTPRIARNTGKDGARGSSRPSTAETTTDQRIIRRRPTTPASQAKGRTATARLAVATPIASEAVPGSSPYAVASWGSTGCGAYRRAKDDSPAAATAALTRRVSTVGSEGWRTTTSQTLSKANKYV</sequence>
<evidence type="ECO:0000313" key="3">
    <source>
        <dbReference type="Proteomes" id="UP000190797"/>
    </source>
</evidence>
<reference evidence="3" key="1">
    <citation type="journal article" date="2017" name="Med. Chem. Commun.">
        <title>Nonomuraea sp. ATCC 55076 harbours the largest actinomycete chromosome to date and the kistamicin biosynthetic gene cluster.</title>
        <authorList>
            <person name="Nazari B."/>
            <person name="Forneris C.C."/>
            <person name="Gibson M.I."/>
            <person name="Moon K."/>
            <person name="Schramma K.R."/>
            <person name="Seyedsayamdost M.R."/>
        </authorList>
    </citation>
    <scope>NUCLEOTIDE SEQUENCE [LARGE SCALE GENOMIC DNA]</scope>
    <source>
        <strain evidence="3">ATCC 55076</strain>
    </source>
</reference>
<organism evidence="2 3">
    <name type="scientific">[Actinomadura] parvosata subsp. kistnae</name>
    <dbReference type="NCBI Taxonomy" id="1909395"/>
    <lineage>
        <taxon>Bacteria</taxon>
        <taxon>Bacillati</taxon>
        <taxon>Actinomycetota</taxon>
        <taxon>Actinomycetes</taxon>
        <taxon>Streptosporangiales</taxon>
        <taxon>Streptosporangiaceae</taxon>
        <taxon>Nonomuraea</taxon>
    </lineage>
</organism>
<dbReference type="EMBL" id="CP017717">
    <property type="protein sequence ID" value="AQZ64311.1"/>
    <property type="molecule type" value="Genomic_DNA"/>
</dbReference>
<gene>
    <name evidence="2" type="ORF">BKM31_25150</name>
</gene>
<evidence type="ECO:0000313" key="2">
    <source>
        <dbReference type="EMBL" id="AQZ64311.1"/>
    </source>
</evidence>
<feature type="region of interest" description="Disordered" evidence="1">
    <location>
        <begin position="29"/>
        <end position="88"/>
    </location>
</feature>
<name>A0A1V0A261_9ACTN</name>
<feature type="compositionally biased region" description="Polar residues" evidence="1">
    <location>
        <begin position="58"/>
        <end position="69"/>
    </location>
</feature>
<keyword evidence="3" id="KW-1185">Reference proteome</keyword>
<protein>
    <submittedName>
        <fullName evidence="2">Uncharacterized protein</fullName>
    </submittedName>
</protein>
<dbReference type="KEGG" id="noa:BKM31_25150"/>
<dbReference type="Proteomes" id="UP000190797">
    <property type="component" value="Chromosome"/>
</dbReference>
<feature type="region of interest" description="Disordered" evidence="1">
    <location>
        <begin position="145"/>
        <end position="164"/>
    </location>
</feature>
<feature type="compositionally biased region" description="Low complexity" evidence="1">
    <location>
        <begin position="29"/>
        <end position="43"/>
    </location>
</feature>
<evidence type="ECO:0000256" key="1">
    <source>
        <dbReference type="SAM" id="MobiDB-lite"/>
    </source>
</evidence>
<dbReference type="STRING" id="1909395.BKM31_25150"/>
<proteinExistence type="predicted"/>
<dbReference type="AlphaFoldDB" id="A0A1V0A261"/>